<organism evidence="2 3">
    <name type="scientific">Colocasia esculenta</name>
    <name type="common">Wild taro</name>
    <name type="synonym">Arum esculentum</name>
    <dbReference type="NCBI Taxonomy" id="4460"/>
    <lineage>
        <taxon>Eukaryota</taxon>
        <taxon>Viridiplantae</taxon>
        <taxon>Streptophyta</taxon>
        <taxon>Embryophyta</taxon>
        <taxon>Tracheophyta</taxon>
        <taxon>Spermatophyta</taxon>
        <taxon>Magnoliopsida</taxon>
        <taxon>Liliopsida</taxon>
        <taxon>Araceae</taxon>
        <taxon>Aroideae</taxon>
        <taxon>Colocasieae</taxon>
        <taxon>Colocasia</taxon>
    </lineage>
</organism>
<feature type="transmembrane region" description="Helical" evidence="1">
    <location>
        <begin position="223"/>
        <end position="242"/>
    </location>
</feature>
<protein>
    <submittedName>
        <fullName evidence="2">Uncharacterized protein</fullName>
    </submittedName>
</protein>
<feature type="transmembrane region" description="Helical" evidence="1">
    <location>
        <begin position="141"/>
        <end position="166"/>
    </location>
</feature>
<keyword evidence="3" id="KW-1185">Reference proteome</keyword>
<feature type="transmembrane region" description="Helical" evidence="1">
    <location>
        <begin position="86"/>
        <end position="107"/>
    </location>
</feature>
<keyword evidence="1" id="KW-0812">Transmembrane</keyword>
<proteinExistence type="predicted"/>
<evidence type="ECO:0000313" key="2">
    <source>
        <dbReference type="EMBL" id="MQL71584.1"/>
    </source>
</evidence>
<evidence type="ECO:0000256" key="1">
    <source>
        <dbReference type="SAM" id="Phobius"/>
    </source>
</evidence>
<dbReference type="EMBL" id="NMUH01000103">
    <property type="protein sequence ID" value="MQL71584.1"/>
    <property type="molecule type" value="Genomic_DNA"/>
</dbReference>
<dbReference type="Proteomes" id="UP000652761">
    <property type="component" value="Unassembled WGS sequence"/>
</dbReference>
<sequence>MLTSALRRQRPIPSRSGRDGWVRRVLNRKQFLTLVGQPELGKLCLARGRSLSGALALVALVERVAHKVSVVLRVGYPRFCVSQARVFVVLGVSPSTVCTVEICVVFLDTLTPVFKLYVRLRERRQWDSDLVPKGVRHGPTAVWSAGVVLVGLHCSLALLCGCRAAVEPFVRDYETKRLVEVLPVVVCPGGGTILVVVPLWYLVVVGVEVDFYSVELMPVLLPFVGWLLVKLVASVTSCCNDLPVRLVA</sequence>
<keyword evidence="1" id="KW-1133">Transmembrane helix</keyword>
<accession>A0A843TQ45</accession>
<dbReference type="AlphaFoldDB" id="A0A843TQ45"/>
<comment type="caution">
    <text evidence="2">The sequence shown here is derived from an EMBL/GenBank/DDBJ whole genome shotgun (WGS) entry which is preliminary data.</text>
</comment>
<name>A0A843TQ45_COLES</name>
<gene>
    <name evidence="2" type="ORF">Taro_003920</name>
</gene>
<feature type="transmembrane region" description="Helical" evidence="1">
    <location>
        <begin position="178"/>
        <end position="203"/>
    </location>
</feature>
<reference evidence="2" key="1">
    <citation type="submission" date="2017-07" db="EMBL/GenBank/DDBJ databases">
        <title>Taro Niue Genome Assembly and Annotation.</title>
        <authorList>
            <person name="Atibalentja N."/>
            <person name="Keating K."/>
            <person name="Fields C.J."/>
        </authorList>
    </citation>
    <scope>NUCLEOTIDE SEQUENCE</scope>
    <source>
        <strain evidence="2">Niue_2</strain>
        <tissue evidence="2">Leaf</tissue>
    </source>
</reference>
<evidence type="ECO:0000313" key="3">
    <source>
        <dbReference type="Proteomes" id="UP000652761"/>
    </source>
</evidence>
<keyword evidence="1" id="KW-0472">Membrane</keyword>